<reference evidence="1" key="1">
    <citation type="journal article" date="2018" name="Mol. Biol. Evol.">
        <title>Broad Genomic Sampling Reveals a Smut Pathogenic Ancestry of the Fungal Clade Ustilaginomycotina.</title>
        <authorList>
            <person name="Kijpornyongpan T."/>
            <person name="Mondo S.J."/>
            <person name="Barry K."/>
            <person name="Sandor L."/>
            <person name="Lee J."/>
            <person name="Lipzen A."/>
            <person name="Pangilinan J."/>
            <person name="LaButti K."/>
            <person name="Hainaut M."/>
            <person name="Henrissat B."/>
            <person name="Grigoriev I.V."/>
            <person name="Spatafora J.W."/>
            <person name="Aime M.C."/>
        </authorList>
    </citation>
    <scope>NUCLEOTIDE SEQUENCE [LARGE SCALE GENOMIC DNA]</scope>
    <source>
        <strain evidence="1">MCA 4198</strain>
    </source>
</reference>
<proteinExistence type="predicted"/>
<accession>A0A316YCA6</accession>
<gene>
    <name evidence="1" type="ORF">FA10DRAFT_289437</name>
</gene>
<dbReference type="GeneID" id="37046210"/>
<evidence type="ECO:0000313" key="2">
    <source>
        <dbReference type="Proteomes" id="UP000245768"/>
    </source>
</evidence>
<dbReference type="EMBL" id="KZ819642">
    <property type="protein sequence ID" value="PWN86851.1"/>
    <property type="molecule type" value="Genomic_DNA"/>
</dbReference>
<dbReference type="Proteomes" id="UP000245768">
    <property type="component" value="Unassembled WGS sequence"/>
</dbReference>
<dbReference type="InParanoid" id="A0A316YCA6"/>
<organism evidence="1 2">
    <name type="scientific">Acaromyces ingoldii</name>
    <dbReference type="NCBI Taxonomy" id="215250"/>
    <lineage>
        <taxon>Eukaryota</taxon>
        <taxon>Fungi</taxon>
        <taxon>Dikarya</taxon>
        <taxon>Basidiomycota</taxon>
        <taxon>Ustilaginomycotina</taxon>
        <taxon>Exobasidiomycetes</taxon>
        <taxon>Exobasidiales</taxon>
        <taxon>Cryptobasidiaceae</taxon>
        <taxon>Acaromyces</taxon>
    </lineage>
</organism>
<name>A0A316YCA6_9BASI</name>
<sequence length="364" mass="40521">MGIDELAAVCREEDVNEHKLHWPIFGLVSLDVDVAAAAAVVDSLQDPKDVTIGFLASRQGKLEVQDCGDSASQRATLIEAVARLWLRHFSSVGERTSTSVALSQLRAKLTALPTLQAHEELVKLPCDIFPFTQAHFSNSNDAERSVASSCLQGVDDLLPTLHLYLGPSYPSFTTVDVFGTTINFWFPGEEHSGHLRIYASPPLAFKTYKMDVIDLAQRRCVAIFTVARSLVDHDLFSFSSINPVGTSEGDDDAATAERWLVHGQQDVVCRVAQLSGGDERWWKFQLYFDHLEAQLRRRRLQKGDGAKSSRTIVQRMLEEEIVNHASLIAARLCDKQDWVSSGLQQDVHRLLNDVREGRTSHVAL</sequence>
<dbReference type="AlphaFoldDB" id="A0A316YCA6"/>
<evidence type="ECO:0000313" key="1">
    <source>
        <dbReference type="EMBL" id="PWN86851.1"/>
    </source>
</evidence>
<dbReference type="RefSeq" id="XP_025374049.1">
    <property type="nucleotide sequence ID" value="XM_025524294.1"/>
</dbReference>
<protein>
    <submittedName>
        <fullName evidence="1">Uncharacterized protein</fullName>
    </submittedName>
</protein>
<keyword evidence="2" id="KW-1185">Reference proteome</keyword>